<comment type="caution">
    <text evidence="1">The sequence shown here is derived from an EMBL/GenBank/DDBJ whole genome shotgun (WGS) entry which is preliminary data.</text>
</comment>
<reference evidence="2" key="1">
    <citation type="submission" date="2018-04" db="EMBL/GenBank/DDBJ databases">
        <authorList>
            <person name="Cornet L."/>
        </authorList>
    </citation>
    <scope>NUCLEOTIDE SEQUENCE [LARGE SCALE GENOMIC DNA]</scope>
</reference>
<evidence type="ECO:0000313" key="1">
    <source>
        <dbReference type="EMBL" id="PZO10770.1"/>
    </source>
</evidence>
<reference evidence="1 2" key="2">
    <citation type="submission" date="2018-06" db="EMBL/GenBank/DDBJ databases">
        <title>Metagenomic assembly of (sub)arctic Cyanobacteria and their associated microbiome from non-axenic cultures.</title>
        <authorList>
            <person name="Baurain D."/>
        </authorList>
    </citation>
    <scope>NUCLEOTIDE SEQUENCE [LARGE SCALE GENOMIC DNA]</scope>
    <source>
        <strain evidence="1">ULC129bin1</strain>
    </source>
</reference>
<organism evidence="1 2">
    <name type="scientific">Leptolyngbya foveolarum</name>
    <dbReference type="NCBI Taxonomy" id="47253"/>
    <lineage>
        <taxon>Bacteria</taxon>
        <taxon>Bacillati</taxon>
        <taxon>Cyanobacteriota</taxon>
        <taxon>Cyanophyceae</taxon>
        <taxon>Leptolyngbyales</taxon>
        <taxon>Leptolyngbyaceae</taxon>
        <taxon>Leptolyngbya group</taxon>
        <taxon>Leptolyngbya</taxon>
    </lineage>
</organism>
<accession>A0A2W4TVN5</accession>
<name>A0A2W4TVN5_9CYAN</name>
<proteinExistence type="predicted"/>
<sequence>MRYLAKVHIKSGPGVTQLQLLAANVAEHVWEPITPYKVMSTYKDIPFNEQSLVLVDLVDEETVVRVLDATDWVMSFVAEYLTQGLTPGGLKEEVERAEQWRQSLTLQNQEVRRRALETAARRDEIQNLEKRLKVEREMLESKD</sequence>
<gene>
    <name evidence="1" type="ORF">DCF25_20205</name>
</gene>
<dbReference type="EMBL" id="QBMC01000206">
    <property type="protein sequence ID" value="PZO10770.1"/>
    <property type="molecule type" value="Genomic_DNA"/>
</dbReference>
<dbReference type="AlphaFoldDB" id="A0A2W4TVN5"/>
<dbReference type="Proteomes" id="UP000249354">
    <property type="component" value="Unassembled WGS sequence"/>
</dbReference>
<protein>
    <submittedName>
        <fullName evidence="1">Uncharacterized protein</fullName>
    </submittedName>
</protein>
<evidence type="ECO:0000313" key="2">
    <source>
        <dbReference type="Proteomes" id="UP000249354"/>
    </source>
</evidence>